<dbReference type="KEGG" id="acan:ACA1_145810"/>
<protein>
    <recommendedName>
        <fullName evidence="2">Arrestin C-terminal-like domain-containing protein</fullName>
    </recommendedName>
</protein>
<proteinExistence type="predicted"/>
<dbReference type="GeneID" id="14911294"/>
<name>L8GCX8_ACACF</name>
<feature type="region of interest" description="Disordered" evidence="1">
    <location>
        <begin position="98"/>
        <end position="128"/>
    </location>
</feature>
<evidence type="ECO:0000313" key="3">
    <source>
        <dbReference type="EMBL" id="ELR10927.1"/>
    </source>
</evidence>
<dbReference type="InterPro" id="IPR014752">
    <property type="entry name" value="Arrestin-like_C"/>
</dbReference>
<dbReference type="InterPro" id="IPR011022">
    <property type="entry name" value="Arrestin_C-like"/>
</dbReference>
<dbReference type="RefSeq" id="XP_004332940.1">
    <property type="nucleotide sequence ID" value="XM_004332892.1"/>
</dbReference>
<accession>L8GCX8</accession>
<evidence type="ECO:0000259" key="2">
    <source>
        <dbReference type="Pfam" id="PF02752"/>
    </source>
</evidence>
<evidence type="ECO:0000313" key="4">
    <source>
        <dbReference type="Proteomes" id="UP000011083"/>
    </source>
</evidence>
<keyword evidence="4" id="KW-1185">Reference proteome</keyword>
<dbReference type="EMBL" id="KB008171">
    <property type="protein sequence ID" value="ELR10927.1"/>
    <property type="molecule type" value="Genomic_DNA"/>
</dbReference>
<reference evidence="3 4" key="1">
    <citation type="journal article" date="2013" name="Genome Biol.">
        <title>Genome of Acanthamoeba castellanii highlights extensive lateral gene transfer and early evolution of tyrosine kinase signaling.</title>
        <authorList>
            <person name="Clarke M."/>
            <person name="Lohan A.J."/>
            <person name="Liu B."/>
            <person name="Lagkouvardos I."/>
            <person name="Roy S."/>
            <person name="Zafar N."/>
            <person name="Bertelli C."/>
            <person name="Schilde C."/>
            <person name="Kianianmomeni A."/>
            <person name="Burglin T.R."/>
            <person name="Frech C."/>
            <person name="Turcotte B."/>
            <person name="Kopec K.O."/>
            <person name="Synnott J.M."/>
            <person name="Choo C."/>
            <person name="Paponov I."/>
            <person name="Finkler A."/>
            <person name="Soon Heng Tan C."/>
            <person name="Hutchins A.P."/>
            <person name="Weinmeier T."/>
            <person name="Rattei T."/>
            <person name="Chu J.S."/>
            <person name="Gimenez G."/>
            <person name="Irimia M."/>
            <person name="Rigden D.J."/>
            <person name="Fitzpatrick D.A."/>
            <person name="Lorenzo-Morales J."/>
            <person name="Bateman A."/>
            <person name="Chiu C.H."/>
            <person name="Tang P."/>
            <person name="Hegemann P."/>
            <person name="Fromm H."/>
            <person name="Raoult D."/>
            <person name="Greub G."/>
            <person name="Miranda-Saavedra D."/>
            <person name="Chen N."/>
            <person name="Nash P."/>
            <person name="Ginger M.L."/>
            <person name="Horn M."/>
            <person name="Schaap P."/>
            <person name="Caler L."/>
            <person name="Loftus B."/>
        </authorList>
    </citation>
    <scope>NUCLEOTIDE SEQUENCE [LARGE SCALE GENOMIC DNA]</scope>
    <source>
        <strain evidence="3 4">Neff</strain>
    </source>
</reference>
<feature type="domain" description="Arrestin C-terminal-like" evidence="2">
    <location>
        <begin position="263"/>
        <end position="368"/>
    </location>
</feature>
<sequence length="415" mass="46391">MDAKMLEARLDRVFRVMCSKLEAPMDSGQAALDRMGEEMQLNLPSKPFTVAKTEQGTVILNLMYKADKLLASLTAIEEALIKRKEEGLKKADKPSWRRRSVYIPPGGGGGGGQHRGRASSINQLPDLPQPQAGLAFRSNSYNLSPQPPLQSILTSCRVASHGRRRKSVSMAEANRLAQMSIRRHMGHPVPEPDAGLSNAPTEEQTQRCPILRLETAAAEKEKQEEEEPMGRTNLVVNYTRHGLAAIDEQKRVKKVPKKASTMVILVAKSPRKRFYVGDNIPVELEIRNHTMQVIKEIAMSLCHVTYGAVMGYRADDQEKKQKTKLRVEKKKEAVRTEVMTPFGFPIKGKFRSTHHVRFKIPFSSPPSVVLPDVLPDALEHTETFYMLQIRVGGPKFGGPIMSLGPFKLEPRPSMQ</sequence>
<dbReference type="AlphaFoldDB" id="L8GCX8"/>
<dbReference type="Pfam" id="PF02752">
    <property type="entry name" value="Arrestin_C"/>
    <property type="match status" value="1"/>
</dbReference>
<dbReference type="Proteomes" id="UP000011083">
    <property type="component" value="Unassembled WGS sequence"/>
</dbReference>
<gene>
    <name evidence="3" type="ORF">ACA1_145810</name>
</gene>
<feature type="region of interest" description="Disordered" evidence="1">
    <location>
        <begin position="185"/>
        <end position="206"/>
    </location>
</feature>
<evidence type="ECO:0000256" key="1">
    <source>
        <dbReference type="SAM" id="MobiDB-lite"/>
    </source>
</evidence>
<dbReference type="Gene3D" id="2.60.40.640">
    <property type="match status" value="1"/>
</dbReference>
<organism evidence="3 4">
    <name type="scientific">Acanthamoeba castellanii (strain ATCC 30010 / Neff)</name>
    <dbReference type="NCBI Taxonomy" id="1257118"/>
    <lineage>
        <taxon>Eukaryota</taxon>
        <taxon>Amoebozoa</taxon>
        <taxon>Discosea</taxon>
        <taxon>Longamoebia</taxon>
        <taxon>Centramoebida</taxon>
        <taxon>Acanthamoebidae</taxon>
        <taxon>Acanthamoeba</taxon>
    </lineage>
</organism>
<dbReference type="VEuPathDB" id="AmoebaDB:ACA1_145810"/>